<evidence type="ECO:0000313" key="2">
    <source>
        <dbReference type="EMBL" id="VDH99991.1"/>
    </source>
</evidence>
<sequence length="137" mass="15012">MVCSCFKLVNITATSLKQSVANLKRDLRIDKKNTLLARSKKTSAEDNRPSAKAIGGIGVLVLCVSLGTIVLSDAKTLYNSVKSIKFVRKYGKRRKKRNDNTEKTQMNPSEDKCSISDSATNLIKNDSMSASVKSVQV</sequence>
<protein>
    <submittedName>
        <fullName evidence="2">Uncharacterized protein</fullName>
    </submittedName>
</protein>
<reference evidence="2" key="1">
    <citation type="submission" date="2018-11" db="EMBL/GenBank/DDBJ databases">
        <authorList>
            <person name="Alioto T."/>
            <person name="Alioto T."/>
        </authorList>
    </citation>
    <scope>NUCLEOTIDE SEQUENCE</scope>
</reference>
<name>A0A8B6C668_MYTGA</name>
<evidence type="ECO:0000256" key="1">
    <source>
        <dbReference type="SAM" id="MobiDB-lite"/>
    </source>
</evidence>
<gene>
    <name evidence="2" type="ORF">MGAL_10B023010</name>
</gene>
<dbReference type="AlphaFoldDB" id="A0A8B6C668"/>
<comment type="caution">
    <text evidence="2">The sequence shown here is derived from an EMBL/GenBank/DDBJ whole genome shotgun (WGS) entry which is preliminary data.</text>
</comment>
<dbReference type="OrthoDB" id="6161701at2759"/>
<proteinExistence type="predicted"/>
<dbReference type="Proteomes" id="UP000596742">
    <property type="component" value="Unassembled WGS sequence"/>
</dbReference>
<dbReference type="EMBL" id="UYJE01001192">
    <property type="protein sequence ID" value="VDH99991.1"/>
    <property type="molecule type" value="Genomic_DNA"/>
</dbReference>
<organism evidence="2 3">
    <name type="scientific">Mytilus galloprovincialis</name>
    <name type="common">Mediterranean mussel</name>
    <dbReference type="NCBI Taxonomy" id="29158"/>
    <lineage>
        <taxon>Eukaryota</taxon>
        <taxon>Metazoa</taxon>
        <taxon>Spiralia</taxon>
        <taxon>Lophotrochozoa</taxon>
        <taxon>Mollusca</taxon>
        <taxon>Bivalvia</taxon>
        <taxon>Autobranchia</taxon>
        <taxon>Pteriomorphia</taxon>
        <taxon>Mytilida</taxon>
        <taxon>Mytiloidea</taxon>
        <taxon>Mytilidae</taxon>
        <taxon>Mytilinae</taxon>
        <taxon>Mytilus</taxon>
    </lineage>
</organism>
<evidence type="ECO:0000313" key="3">
    <source>
        <dbReference type="Proteomes" id="UP000596742"/>
    </source>
</evidence>
<feature type="region of interest" description="Disordered" evidence="1">
    <location>
        <begin position="92"/>
        <end position="115"/>
    </location>
</feature>
<keyword evidence="3" id="KW-1185">Reference proteome</keyword>
<accession>A0A8B6C668</accession>